<name>A0ABM7VL24_9BACT</name>
<feature type="chain" id="PRO_5047119059" description="Lipoprotein" evidence="1">
    <location>
        <begin position="23"/>
        <end position="531"/>
    </location>
</feature>
<keyword evidence="3" id="KW-1185">Reference proteome</keyword>
<keyword evidence="2" id="KW-0614">Plasmid</keyword>
<feature type="signal peptide" evidence="1">
    <location>
        <begin position="1"/>
        <end position="22"/>
    </location>
</feature>
<dbReference type="Proteomes" id="UP001354989">
    <property type="component" value="Plasmid pPP3"/>
</dbReference>
<accession>A0ABM7VL24</accession>
<dbReference type="EMBL" id="AP025295">
    <property type="protein sequence ID" value="BDD01705.1"/>
    <property type="molecule type" value="Genomic_DNA"/>
</dbReference>
<gene>
    <name evidence="2" type="ORF">PEPS_39850</name>
</gene>
<dbReference type="RefSeq" id="WP_338398884.1">
    <property type="nucleotide sequence ID" value="NZ_AP025295.1"/>
</dbReference>
<organism evidence="2 3">
    <name type="scientific">Persicobacter psychrovividus</name>
    <dbReference type="NCBI Taxonomy" id="387638"/>
    <lineage>
        <taxon>Bacteria</taxon>
        <taxon>Pseudomonadati</taxon>
        <taxon>Bacteroidota</taxon>
        <taxon>Cytophagia</taxon>
        <taxon>Cytophagales</taxon>
        <taxon>Persicobacteraceae</taxon>
        <taxon>Persicobacter</taxon>
    </lineage>
</organism>
<proteinExistence type="predicted"/>
<evidence type="ECO:0000313" key="3">
    <source>
        <dbReference type="Proteomes" id="UP001354989"/>
    </source>
</evidence>
<geneLocation type="plasmid" evidence="2 3">
    <name>pPP3</name>
</geneLocation>
<evidence type="ECO:0008006" key="4">
    <source>
        <dbReference type="Google" id="ProtNLM"/>
    </source>
</evidence>
<sequence length="531" mass="59456">MIKHIKTWLSAILVLCSTSACDHSWLNVEELNIEQNDGHYYMPVGQANYSMREFMKLVTGDEVNIDETEDGQLYLRYSHNIESQTLQDLIEIQDEQWREDINLALQQVPSSNQRMQADGALIAHREFEWEMAAIEGFQMTELKFLEALMTFRFEHSARSLFMVNITIPSIRNADKTVVSYEVDLANNLPQLSTTLKDHFLSLRKEGDKNYVDITMDVYAKSGTPPDIATLQEPLQITSTITNAEMAHIYGYLGQKNDLLELAPINLEFMKEMEPDQIKLASSKMTVNITNKFGANLDVDLQLAGSRDDTQTALNHTEELLIQRAANIGDEASTIFTFHRDNSNITDLLNTFPTSIAVAIDATSVPHNASEGEELNFFSSHGGIDGTVDIEIPLEMSFDTFIYDQSTEINEIDVDTAAIQSASIIINTTTTIPSNIALQFVFIGENDQPLATLFPAAGKLIVGSFDGTPQESISHTNIDKTTLFALSQAKKINTYFTFDTRTDQSLQKSKFVADQNIDIKIGLNVSMKITDL</sequence>
<reference evidence="2 3" key="1">
    <citation type="submission" date="2021-12" db="EMBL/GenBank/DDBJ databases">
        <title>Genome sequencing of bacteria with rrn-lacking chromosome and rrn-plasmid.</title>
        <authorList>
            <person name="Anda M."/>
            <person name="Iwasaki W."/>
        </authorList>
    </citation>
    <scope>NUCLEOTIDE SEQUENCE [LARGE SCALE GENOMIC DNA]</scope>
    <source>
        <strain evidence="2 3">NBRC 101262</strain>
        <plasmid evidence="2 3">pPP3</plasmid>
    </source>
</reference>
<keyword evidence="1" id="KW-0732">Signal</keyword>
<protein>
    <recommendedName>
        <fullName evidence="4">Lipoprotein</fullName>
    </recommendedName>
</protein>
<evidence type="ECO:0000313" key="2">
    <source>
        <dbReference type="EMBL" id="BDD01705.1"/>
    </source>
</evidence>
<evidence type="ECO:0000256" key="1">
    <source>
        <dbReference type="SAM" id="SignalP"/>
    </source>
</evidence>
<dbReference type="PROSITE" id="PS51257">
    <property type="entry name" value="PROKAR_LIPOPROTEIN"/>
    <property type="match status" value="1"/>
</dbReference>